<organism evidence="1 2">
    <name type="scientific">Yoonia ponticola</name>
    <dbReference type="NCBI Taxonomy" id="1524255"/>
    <lineage>
        <taxon>Bacteria</taxon>
        <taxon>Pseudomonadati</taxon>
        <taxon>Pseudomonadota</taxon>
        <taxon>Alphaproteobacteria</taxon>
        <taxon>Rhodobacterales</taxon>
        <taxon>Paracoccaceae</taxon>
        <taxon>Yoonia</taxon>
    </lineage>
</organism>
<dbReference type="RefSeq" id="WP_183530075.1">
    <property type="nucleotide sequence ID" value="NZ_JACIJM010000008.1"/>
</dbReference>
<dbReference type="EMBL" id="JACIJM010000008">
    <property type="protein sequence ID" value="MBB5723139.1"/>
    <property type="molecule type" value="Genomic_DNA"/>
</dbReference>
<sequence>MTSPILTKLKQKARTTLAGTRVPHLDPESWPQIYRMQMRLNNSRGGIKAAPLGQYYQLNPMGMSLRSPLRGERMWTTSDAGDLHIMGPWADISKMLGASSARFTTKFGDMYDGDVNVEHDRMYGPPKGESSNWYEKISAMPIYVTLNDGALFSKTDDEGQVVLNAPGEIVNLVGSKITAIAGAAGPESLGNKVLDTISEIKGAIEDHVIPAVQMGMDAHGVRKEAKLNKTLCTLTIGIGPMGRNYKVGKESMSAAEVLVLARQLR</sequence>
<comment type="caution">
    <text evidence="1">The sequence shown here is derived from an EMBL/GenBank/DDBJ whole genome shotgun (WGS) entry which is preliminary data.</text>
</comment>
<gene>
    <name evidence="1" type="ORF">FHS72_002776</name>
</gene>
<dbReference type="AlphaFoldDB" id="A0A7W9BMA0"/>
<evidence type="ECO:0000313" key="2">
    <source>
        <dbReference type="Proteomes" id="UP000535415"/>
    </source>
</evidence>
<reference evidence="1 2" key="1">
    <citation type="submission" date="2020-08" db="EMBL/GenBank/DDBJ databases">
        <title>Genomic Encyclopedia of Type Strains, Phase IV (KMG-IV): sequencing the most valuable type-strain genomes for metagenomic binning, comparative biology and taxonomic classification.</title>
        <authorList>
            <person name="Goeker M."/>
        </authorList>
    </citation>
    <scope>NUCLEOTIDE SEQUENCE [LARGE SCALE GENOMIC DNA]</scope>
    <source>
        <strain evidence="1 2">DSM 101064</strain>
    </source>
</reference>
<protein>
    <submittedName>
        <fullName evidence="1">Uncharacterized protein</fullName>
    </submittedName>
</protein>
<keyword evidence="2" id="KW-1185">Reference proteome</keyword>
<proteinExistence type="predicted"/>
<name>A0A7W9BMA0_9RHOB</name>
<dbReference type="Proteomes" id="UP000535415">
    <property type="component" value="Unassembled WGS sequence"/>
</dbReference>
<evidence type="ECO:0000313" key="1">
    <source>
        <dbReference type="EMBL" id="MBB5723139.1"/>
    </source>
</evidence>
<accession>A0A7W9BMA0</accession>